<dbReference type="Pfam" id="PF01979">
    <property type="entry name" value="Amidohydro_1"/>
    <property type="match status" value="1"/>
</dbReference>
<reference evidence="4" key="1">
    <citation type="submission" date="2017-02" db="EMBL/GenBank/DDBJ databases">
        <authorList>
            <person name="Varghese N."/>
            <person name="Submissions S."/>
        </authorList>
    </citation>
    <scope>NUCLEOTIDE SEQUENCE [LARGE SCALE GENOMIC DNA]</scope>
    <source>
        <strain evidence="4">DSM 23546</strain>
    </source>
</reference>
<feature type="signal peptide" evidence="1">
    <location>
        <begin position="1"/>
        <end position="18"/>
    </location>
</feature>
<keyword evidence="1" id="KW-0732">Signal</keyword>
<dbReference type="InterPro" id="IPR006680">
    <property type="entry name" value="Amidohydro-rel"/>
</dbReference>
<dbReference type="SUPFAM" id="SSF51338">
    <property type="entry name" value="Composite domain of metallo-dependent hydrolases"/>
    <property type="match status" value="1"/>
</dbReference>
<dbReference type="RefSeq" id="WP_234999767.1">
    <property type="nucleotide sequence ID" value="NZ_FUYL01000011.1"/>
</dbReference>
<name>A0A1T5E2B2_9FLAO</name>
<accession>A0A1T5E2B2</accession>
<evidence type="ECO:0000313" key="4">
    <source>
        <dbReference type="Proteomes" id="UP000190339"/>
    </source>
</evidence>
<dbReference type="AlphaFoldDB" id="A0A1T5E2B2"/>
<keyword evidence="4" id="KW-1185">Reference proteome</keyword>
<dbReference type="GO" id="GO:0016810">
    <property type="term" value="F:hydrolase activity, acting on carbon-nitrogen (but not peptide) bonds"/>
    <property type="evidence" value="ECO:0007669"/>
    <property type="project" value="InterPro"/>
</dbReference>
<organism evidence="3 4">
    <name type="scientific">Maribacter arcticus</name>
    <dbReference type="NCBI Taxonomy" id="561365"/>
    <lineage>
        <taxon>Bacteria</taxon>
        <taxon>Pseudomonadati</taxon>
        <taxon>Bacteroidota</taxon>
        <taxon>Flavobacteriia</taxon>
        <taxon>Flavobacteriales</taxon>
        <taxon>Flavobacteriaceae</taxon>
        <taxon>Maribacter</taxon>
    </lineage>
</organism>
<protein>
    <submittedName>
        <fullName evidence="3">Amidohydrolase family protein</fullName>
    </submittedName>
</protein>
<evidence type="ECO:0000256" key="1">
    <source>
        <dbReference type="SAM" id="SignalP"/>
    </source>
</evidence>
<feature type="domain" description="Amidohydrolase-related" evidence="2">
    <location>
        <begin position="84"/>
        <end position="458"/>
    </location>
</feature>
<dbReference type="STRING" id="561365.SAMN05660866_03241"/>
<evidence type="ECO:0000313" key="3">
    <source>
        <dbReference type="EMBL" id="SKB78034.1"/>
    </source>
</evidence>
<dbReference type="SUPFAM" id="SSF51556">
    <property type="entry name" value="Metallo-dependent hydrolases"/>
    <property type="match status" value="1"/>
</dbReference>
<dbReference type="PANTHER" id="PTHR43135:SF3">
    <property type="entry name" value="ALPHA-D-RIBOSE 1-METHYLPHOSPHONATE 5-TRIPHOSPHATE DIPHOSPHATASE"/>
    <property type="match status" value="1"/>
</dbReference>
<evidence type="ECO:0000259" key="2">
    <source>
        <dbReference type="Pfam" id="PF01979"/>
    </source>
</evidence>
<dbReference type="PANTHER" id="PTHR43135">
    <property type="entry name" value="ALPHA-D-RIBOSE 1-METHYLPHOSPHONATE 5-TRIPHOSPHATE DIPHOSPHATASE"/>
    <property type="match status" value="1"/>
</dbReference>
<dbReference type="InterPro" id="IPR051781">
    <property type="entry name" value="Metallo-dep_Hydrolase"/>
</dbReference>
<dbReference type="InterPro" id="IPR032466">
    <property type="entry name" value="Metal_Hydrolase"/>
</dbReference>
<dbReference type="Gene3D" id="3.30.110.90">
    <property type="entry name" value="Amidohydrolase"/>
    <property type="match status" value="1"/>
</dbReference>
<feature type="chain" id="PRO_5012482200" evidence="1">
    <location>
        <begin position="19"/>
        <end position="478"/>
    </location>
</feature>
<gene>
    <name evidence="3" type="ORF">SAMN05660866_03241</name>
</gene>
<dbReference type="InterPro" id="IPR011059">
    <property type="entry name" value="Metal-dep_hydrolase_composite"/>
</dbReference>
<sequence length="478" mass="52534">MPSSIKIKQLSLSMFCFATMFSCTSEPDAVYDVAIKNVNIINLETGQIDASNIYLKDGHFARIEAAFENSKAKANQTIDGSGKYALPGFWDNHVHFRGGDSLIEANKNFLNLYIANGITSVRDAGGDLTSSVMEWKTAIADKKLTGPSIFTSGPKIDGPGATWAGSLEVENDEDINKALDSLQAIPVDFVKLYDSQISGDNYLKTIQEAEKRNLITSGHMPFTVELDATIDAGINAIEHLYYVMKGCSSNEKEITEQLIKKEIGFWDAMPLLQSSYSDSTAMETFTKLKQNNVFVVPTLHIGGVLSYLDEVDHSKDTYLQFMSPGIQKTYQGRIDRVKNASKKQVTDRKALDQFFGQLAFKLNNNGVSLLAGSDSGAYNSYTYPGISLHKELEAMVAIGISPLDALRASAYNGAKFLKKSDDYGTISKGKIADIVLLNSNPLEDIKQTKNIFMVLTNGVIYTETSLENLLKPIANHIK</sequence>
<dbReference type="Gene3D" id="2.30.40.10">
    <property type="entry name" value="Urease, subunit C, domain 1"/>
    <property type="match status" value="1"/>
</dbReference>
<proteinExistence type="predicted"/>
<dbReference type="PROSITE" id="PS51257">
    <property type="entry name" value="PROKAR_LIPOPROTEIN"/>
    <property type="match status" value="1"/>
</dbReference>
<keyword evidence="3" id="KW-0378">Hydrolase</keyword>
<dbReference type="Gene3D" id="3.40.50.10910">
    <property type="entry name" value="Amidohydrolase"/>
    <property type="match status" value="1"/>
</dbReference>
<dbReference type="Gene3D" id="1.20.58.520">
    <property type="entry name" value="Amidohydrolase"/>
    <property type="match status" value="1"/>
</dbReference>
<dbReference type="EMBL" id="FUYL01000011">
    <property type="protein sequence ID" value="SKB78034.1"/>
    <property type="molecule type" value="Genomic_DNA"/>
</dbReference>
<dbReference type="Proteomes" id="UP000190339">
    <property type="component" value="Unassembled WGS sequence"/>
</dbReference>